<organism evidence="8 9">
    <name type="scientific">Dethiosulfovibrio peptidovorans DSM 11002</name>
    <dbReference type="NCBI Taxonomy" id="469381"/>
    <lineage>
        <taxon>Bacteria</taxon>
        <taxon>Thermotogati</taxon>
        <taxon>Synergistota</taxon>
        <taxon>Synergistia</taxon>
        <taxon>Synergistales</taxon>
        <taxon>Dethiosulfovibrionaceae</taxon>
        <taxon>Dethiosulfovibrio</taxon>
    </lineage>
</organism>
<dbReference type="PANTHER" id="PTHR42930:SF3">
    <property type="entry name" value="PHOSPHATE-SPECIFIC TRANSPORT SYSTEM ACCESSORY PROTEIN PHOU"/>
    <property type="match status" value="1"/>
</dbReference>
<dbReference type="SUPFAM" id="SSF109755">
    <property type="entry name" value="PhoU-like"/>
    <property type="match status" value="1"/>
</dbReference>
<keyword evidence="4" id="KW-0813">Transport</keyword>
<dbReference type="GO" id="GO:0006817">
    <property type="term" value="P:phosphate ion transport"/>
    <property type="evidence" value="ECO:0007669"/>
    <property type="project" value="UniProtKB-KW"/>
</dbReference>
<evidence type="ECO:0000256" key="6">
    <source>
        <dbReference type="ARBA" id="ARBA00022592"/>
    </source>
</evidence>
<dbReference type="Pfam" id="PF01895">
    <property type="entry name" value="PhoU"/>
    <property type="match status" value="2"/>
</dbReference>
<feature type="domain" description="PhoU" evidence="7">
    <location>
        <begin position="35"/>
        <end position="121"/>
    </location>
</feature>
<reference evidence="8 9" key="1">
    <citation type="journal article" date="2010" name="Stand. Genomic Sci.">
        <title>Permanent draft genome sequence of Dethiosulfovibrio peptidovorans type strain (SEBR 4207).</title>
        <authorList>
            <person name="Labutti K."/>
            <person name="Mayilraj S."/>
            <person name="Clum A."/>
            <person name="Lucas S."/>
            <person name="Glavina Del Rio T."/>
            <person name="Nolan M."/>
            <person name="Tice H."/>
            <person name="Cheng J.F."/>
            <person name="Pitluck S."/>
            <person name="Liolios K."/>
            <person name="Ivanova N."/>
            <person name="Mavromatis K."/>
            <person name="Mikhailova N."/>
            <person name="Pati A."/>
            <person name="Goodwin L."/>
            <person name="Chen A."/>
            <person name="Palaniappan K."/>
            <person name="Land M."/>
            <person name="Hauser L."/>
            <person name="Chang Y.J."/>
            <person name="Jeffries C.D."/>
            <person name="Rohde M."/>
            <person name="Spring S."/>
            <person name="Goker M."/>
            <person name="Woyke T."/>
            <person name="Bristow J."/>
            <person name="Eisen J.A."/>
            <person name="Markowitz V."/>
            <person name="Hugenholtz P."/>
            <person name="Kyrpides N.C."/>
            <person name="Klenk H.P."/>
            <person name="Lapidus A."/>
        </authorList>
    </citation>
    <scope>NUCLEOTIDE SEQUENCE [LARGE SCALE GENOMIC DNA]</scope>
    <source>
        <strain evidence="8 9">DSM 11002</strain>
    </source>
</reference>
<dbReference type="NCBIfam" id="TIGR02135">
    <property type="entry name" value="phoU_full"/>
    <property type="match status" value="1"/>
</dbReference>
<name>D2Z897_9BACT</name>
<dbReference type="InterPro" id="IPR038078">
    <property type="entry name" value="PhoU-like_sf"/>
</dbReference>
<dbReference type="GO" id="GO:0005737">
    <property type="term" value="C:cytoplasm"/>
    <property type="evidence" value="ECO:0007669"/>
    <property type="project" value="UniProtKB-SubCell"/>
</dbReference>
<dbReference type="Proteomes" id="UP000006427">
    <property type="component" value="Unassembled WGS sequence"/>
</dbReference>
<keyword evidence="6" id="KW-0592">Phosphate transport</keyword>
<dbReference type="InterPro" id="IPR028366">
    <property type="entry name" value="PhoU"/>
</dbReference>
<dbReference type="FunFam" id="1.20.58.220:FF:000004">
    <property type="entry name" value="Phosphate-specific transport system accessory protein PhoU"/>
    <property type="match status" value="1"/>
</dbReference>
<comment type="subunit">
    <text evidence="3">Homodimer.</text>
</comment>
<evidence type="ECO:0000256" key="3">
    <source>
        <dbReference type="ARBA" id="ARBA00011738"/>
    </source>
</evidence>
<dbReference type="Gene3D" id="1.20.58.220">
    <property type="entry name" value="Phosphate transport system protein phou homolog 2, domain 2"/>
    <property type="match status" value="2"/>
</dbReference>
<protein>
    <submittedName>
        <fullName evidence="8">Phosphate uptake regulator, PhoU</fullName>
    </submittedName>
</protein>
<evidence type="ECO:0000259" key="7">
    <source>
        <dbReference type="Pfam" id="PF01895"/>
    </source>
</evidence>
<keyword evidence="9" id="KW-1185">Reference proteome</keyword>
<dbReference type="GO" id="GO:0030643">
    <property type="term" value="P:intracellular phosphate ion homeostasis"/>
    <property type="evidence" value="ECO:0007669"/>
    <property type="project" value="InterPro"/>
</dbReference>
<dbReference type="RefSeq" id="WP_005661247.1">
    <property type="nucleotide sequence ID" value="NZ_ABTR02000001.1"/>
</dbReference>
<proteinExistence type="inferred from homology"/>
<dbReference type="EMBL" id="ABTR02000001">
    <property type="protein sequence ID" value="EFC91694.1"/>
    <property type="molecule type" value="Genomic_DNA"/>
</dbReference>
<sequence>MLKWFATMMNKSRSDGVRRDVSYGDDRERILSLVRLMGDEVCIALSDSLASLKEGNVELARKVIDRDDLIDGMETDVNRECLASIAIRKPVRDDLRFVFAVLKIATDLERIGDQAVNVAERALTVSKYPMLKPLVDISKMTEISINMVRKALRSFFDRDTDLAVHVFREDKQLDRIAGALSEELIEMMAEMDKGDKDGITVATELLLTARHLERVGDHASNVSERVFFMVRGERLKEVILGKVPETAREELLTKNLRGLTDKK</sequence>
<evidence type="ECO:0000256" key="5">
    <source>
        <dbReference type="ARBA" id="ARBA00022490"/>
    </source>
</evidence>
<dbReference type="GO" id="GO:0045936">
    <property type="term" value="P:negative regulation of phosphate metabolic process"/>
    <property type="evidence" value="ECO:0007669"/>
    <property type="project" value="InterPro"/>
</dbReference>
<evidence type="ECO:0000313" key="9">
    <source>
        <dbReference type="Proteomes" id="UP000006427"/>
    </source>
</evidence>
<evidence type="ECO:0000256" key="2">
    <source>
        <dbReference type="ARBA" id="ARBA00008107"/>
    </source>
</evidence>
<dbReference type="PaxDb" id="469381-Dpep_1668"/>
<dbReference type="STRING" id="469381.Dpep_1668"/>
<dbReference type="eggNOG" id="COG0704">
    <property type="taxonomic scope" value="Bacteria"/>
</dbReference>
<keyword evidence="5" id="KW-0963">Cytoplasm</keyword>
<evidence type="ECO:0000256" key="4">
    <source>
        <dbReference type="ARBA" id="ARBA00022448"/>
    </source>
</evidence>
<evidence type="ECO:0000256" key="1">
    <source>
        <dbReference type="ARBA" id="ARBA00004496"/>
    </source>
</evidence>
<feature type="domain" description="PhoU" evidence="7">
    <location>
        <begin position="137"/>
        <end position="226"/>
    </location>
</feature>
<comment type="similarity">
    <text evidence="2">Belongs to the PhoU family.</text>
</comment>
<dbReference type="PANTHER" id="PTHR42930">
    <property type="entry name" value="PHOSPHATE-SPECIFIC TRANSPORT SYSTEM ACCESSORY PROTEIN PHOU"/>
    <property type="match status" value="1"/>
</dbReference>
<dbReference type="InterPro" id="IPR026022">
    <property type="entry name" value="PhoU_dom"/>
</dbReference>
<evidence type="ECO:0000313" key="8">
    <source>
        <dbReference type="EMBL" id="EFC91694.1"/>
    </source>
</evidence>
<comment type="subcellular location">
    <subcellularLocation>
        <location evidence="1">Cytoplasm</location>
    </subcellularLocation>
</comment>
<comment type="caution">
    <text evidence="8">The sequence shown here is derived from an EMBL/GenBank/DDBJ whole genome shotgun (WGS) entry which is preliminary data.</text>
</comment>
<accession>D2Z897</accession>
<gene>
    <name evidence="8" type="ORF">Dpep_1668</name>
</gene>
<dbReference type="AlphaFoldDB" id="D2Z897"/>